<keyword evidence="2" id="KW-1185">Reference proteome</keyword>
<protein>
    <submittedName>
        <fullName evidence="1">Uncharacterized protein</fullName>
    </submittedName>
</protein>
<accession>A0ACB0Y502</accession>
<dbReference type="EMBL" id="CAVMJV010000005">
    <property type="protein sequence ID" value="CAK5030798.1"/>
    <property type="molecule type" value="Genomic_DNA"/>
</dbReference>
<dbReference type="Proteomes" id="UP001497535">
    <property type="component" value="Unassembled WGS sequence"/>
</dbReference>
<comment type="caution">
    <text evidence="1">The sequence shown here is derived from an EMBL/GenBank/DDBJ whole genome shotgun (WGS) entry which is preliminary data.</text>
</comment>
<evidence type="ECO:0000313" key="2">
    <source>
        <dbReference type="Proteomes" id="UP001497535"/>
    </source>
</evidence>
<gene>
    <name evidence="1" type="ORF">MENTE1834_LOCUS7325</name>
</gene>
<evidence type="ECO:0000313" key="1">
    <source>
        <dbReference type="EMBL" id="CAK5030798.1"/>
    </source>
</evidence>
<name>A0ACB0Y502_MELEN</name>
<proteinExistence type="predicted"/>
<reference evidence="1" key="1">
    <citation type="submission" date="2023-11" db="EMBL/GenBank/DDBJ databases">
        <authorList>
            <person name="Poullet M."/>
        </authorList>
    </citation>
    <scope>NUCLEOTIDE SEQUENCE</scope>
    <source>
        <strain evidence="1">E1834</strain>
    </source>
</reference>
<organism evidence="1 2">
    <name type="scientific">Meloidogyne enterolobii</name>
    <name type="common">Root-knot nematode worm</name>
    <name type="synonym">Meloidogyne mayaguensis</name>
    <dbReference type="NCBI Taxonomy" id="390850"/>
    <lineage>
        <taxon>Eukaryota</taxon>
        <taxon>Metazoa</taxon>
        <taxon>Ecdysozoa</taxon>
        <taxon>Nematoda</taxon>
        <taxon>Chromadorea</taxon>
        <taxon>Rhabditida</taxon>
        <taxon>Tylenchina</taxon>
        <taxon>Tylenchomorpha</taxon>
        <taxon>Tylenchoidea</taxon>
        <taxon>Meloidogynidae</taxon>
        <taxon>Meloidogyninae</taxon>
        <taxon>Meloidogyne</taxon>
    </lineage>
</organism>
<sequence>MSPSHYLLFSQLSFCSPHTTLGHILEKFNFLQVSSVPILVPDVRNAKSR</sequence>